<dbReference type="Proteomes" id="UP000282087">
    <property type="component" value="Unassembled WGS sequence"/>
</dbReference>
<accession>A0A3M6VR27</accession>
<sequence>MLGSEENKVAVLFKLLKLHLTNGKVFQSPVYNKWITFVASRYADDNAAFAAMFPFLAKYLKGDELVKLLVSGLKLKKTKISATRRLKKETKKLIKSWVDSGKDEAYVFELLGLDSERKTNNIHLKNLWKSFVRAKQDKPSRE</sequence>
<comment type="caution">
    <text evidence="1">The sequence shown here is derived from an EMBL/GenBank/DDBJ whole genome shotgun (WGS) entry which is preliminary data.</text>
</comment>
<name>A0A3M6VR27_9STRA</name>
<dbReference type="VEuPathDB" id="FungiDB:DD237_007651"/>
<protein>
    <recommendedName>
        <fullName evidence="3">RXLR phytopathogen effector protein WY-domain domain-containing protein</fullName>
    </recommendedName>
</protein>
<gene>
    <name evidence="1" type="ORF">DD238_005515</name>
</gene>
<reference evidence="1 2" key="1">
    <citation type="submission" date="2018-06" db="EMBL/GenBank/DDBJ databases">
        <title>Comparative genomics of downy mildews reveals potential adaptations to biotrophy.</title>
        <authorList>
            <person name="Fletcher K."/>
            <person name="Klosterman S.J."/>
            <person name="Derevnina L."/>
            <person name="Martin F."/>
            <person name="Koike S."/>
            <person name="Reyes Chin-Wo S."/>
            <person name="Mou B."/>
            <person name="Michelmore R."/>
        </authorList>
    </citation>
    <scope>NUCLEOTIDE SEQUENCE [LARGE SCALE GENOMIC DNA]</scope>
    <source>
        <strain evidence="1 2">R14</strain>
    </source>
</reference>
<dbReference type="EMBL" id="QLLG01000067">
    <property type="protein sequence ID" value="RMX68501.1"/>
    <property type="molecule type" value="Genomic_DNA"/>
</dbReference>
<evidence type="ECO:0008006" key="3">
    <source>
        <dbReference type="Google" id="ProtNLM"/>
    </source>
</evidence>
<organism evidence="1 2">
    <name type="scientific">Peronospora effusa</name>
    <dbReference type="NCBI Taxonomy" id="542832"/>
    <lineage>
        <taxon>Eukaryota</taxon>
        <taxon>Sar</taxon>
        <taxon>Stramenopiles</taxon>
        <taxon>Oomycota</taxon>
        <taxon>Peronosporomycetes</taxon>
        <taxon>Peronosporales</taxon>
        <taxon>Peronosporaceae</taxon>
        <taxon>Peronospora</taxon>
    </lineage>
</organism>
<proteinExistence type="predicted"/>
<evidence type="ECO:0000313" key="2">
    <source>
        <dbReference type="Proteomes" id="UP000282087"/>
    </source>
</evidence>
<dbReference type="AlphaFoldDB" id="A0A3M6VR27"/>
<keyword evidence="2" id="KW-1185">Reference proteome</keyword>
<evidence type="ECO:0000313" key="1">
    <source>
        <dbReference type="EMBL" id="RMX68501.1"/>
    </source>
</evidence>